<dbReference type="EMBL" id="FOLE01000018">
    <property type="protein sequence ID" value="SFC99748.1"/>
    <property type="molecule type" value="Genomic_DNA"/>
</dbReference>
<dbReference type="STRING" id="927664.SAMN05421780_1185"/>
<sequence length="211" mass="23600">MSEEEKKNVDIIGLSAFMRNGLISIGLLNIIGYYLFKWCGFLLIANLMPFIVGIVGVTILVINAQKFHNENILKSKQINVIIYLVLGFVFLCGVALTIYGIRSPKVIISKQFVQFSGMYGVHIKISEIDNIELVDTLPEIQTQTSGFSLGTVKNGFFDIKTFGTSRLIIQSENPPYLIISKGNAPKIIINFKEKSETESAYIKIKTLIENK</sequence>
<evidence type="ECO:0000313" key="3">
    <source>
        <dbReference type="Proteomes" id="UP000199514"/>
    </source>
</evidence>
<proteinExistence type="predicted"/>
<evidence type="ECO:0000256" key="1">
    <source>
        <dbReference type="SAM" id="Phobius"/>
    </source>
</evidence>
<gene>
    <name evidence="2" type="ORF">SAMN05421780_1185</name>
</gene>
<feature type="transmembrane region" description="Helical" evidence="1">
    <location>
        <begin position="41"/>
        <end position="61"/>
    </location>
</feature>
<organism evidence="2 3">
    <name type="scientific">Flexibacter flexilis DSM 6793</name>
    <dbReference type="NCBI Taxonomy" id="927664"/>
    <lineage>
        <taxon>Bacteria</taxon>
        <taxon>Pseudomonadati</taxon>
        <taxon>Bacteroidota</taxon>
        <taxon>Cytophagia</taxon>
        <taxon>Cytophagales</taxon>
        <taxon>Flexibacteraceae</taxon>
        <taxon>Flexibacter</taxon>
    </lineage>
</organism>
<feature type="transmembrane region" description="Helical" evidence="1">
    <location>
        <begin position="12"/>
        <end position="35"/>
    </location>
</feature>
<protein>
    <recommendedName>
        <fullName evidence="4">PH domain-containing protein</fullName>
    </recommendedName>
</protein>
<keyword evidence="1" id="KW-0812">Transmembrane</keyword>
<keyword evidence="1" id="KW-1133">Transmembrane helix</keyword>
<keyword evidence="1" id="KW-0472">Membrane</keyword>
<feature type="transmembrane region" description="Helical" evidence="1">
    <location>
        <begin position="81"/>
        <end position="101"/>
    </location>
</feature>
<accession>A0A1I1NW80</accession>
<evidence type="ECO:0008006" key="4">
    <source>
        <dbReference type="Google" id="ProtNLM"/>
    </source>
</evidence>
<reference evidence="2 3" key="1">
    <citation type="submission" date="2016-10" db="EMBL/GenBank/DDBJ databases">
        <authorList>
            <person name="de Groot N.N."/>
        </authorList>
    </citation>
    <scope>NUCLEOTIDE SEQUENCE [LARGE SCALE GENOMIC DNA]</scope>
    <source>
        <strain evidence="2 3">DSM 6793</strain>
    </source>
</reference>
<keyword evidence="3" id="KW-1185">Reference proteome</keyword>
<dbReference type="AlphaFoldDB" id="A0A1I1NW80"/>
<dbReference type="Proteomes" id="UP000199514">
    <property type="component" value="Unassembled WGS sequence"/>
</dbReference>
<name>A0A1I1NW80_9BACT</name>
<evidence type="ECO:0000313" key="2">
    <source>
        <dbReference type="EMBL" id="SFC99748.1"/>
    </source>
</evidence>